<comment type="caution">
    <text evidence="1">The sequence shown here is derived from an EMBL/GenBank/DDBJ whole genome shotgun (WGS) entry which is preliminary data.</text>
</comment>
<name>A0A402AKP8_9CHLR</name>
<accession>A0A402AKP8</accession>
<evidence type="ECO:0000313" key="2">
    <source>
        <dbReference type="Proteomes" id="UP000287188"/>
    </source>
</evidence>
<dbReference type="EMBL" id="BIFS01000001">
    <property type="protein sequence ID" value="GCE19629.1"/>
    <property type="molecule type" value="Genomic_DNA"/>
</dbReference>
<proteinExistence type="predicted"/>
<dbReference type="Proteomes" id="UP000287188">
    <property type="component" value="Unassembled WGS sequence"/>
</dbReference>
<reference evidence="2" key="1">
    <citation type="submission" date="2018-12" db="EMBL/GenBank/DDBJ databases">
        <title>Tengunoibacter tsumagoiensis gen. nov., sp. nov., Dictyobacter kobayashii sp. nov., D. alpinus sp. nov., and D. joshuensis sp. nov. and description of Dictyobacteraceae fam. nov. within the order Ktedonobacterales isolated from Tengu-no-mugimeshi.</title>
        <authorList>
            <person name="Wang C.M."/>
            <person name="Zheng Y."/>
            <person name="Sakai Y."/>
            <person name="Toyoda A."/>
            <person name="Minakuchi Y."/>
            <person name="Abe K."/>
            <person name="Yokota A."/>
            <person name="Yabe S."/>
        </authorList>
    </citation>
    <scope>NUCLEOTIDE SEQUENCE [LARGE SCALE GENOMIC DNA]</scope>
    <source>
        <strain evidence="2">Uno11</strain>
    </source>
</reference>
<dbReference type="OrthoDB" id="163452at2"/>
<dbReference type="RefSeq" id="WP_126551471.1">
    <property type="nucleotide sequence ID" value="NZ_BIFS01000001.1"/>
</dbReference>
<sequence>MNTQPLEMINASQSAETETDKLARNGFTQDEIISLVWLRQWYQHGGSDRVEVLRHLEFLKLLVVNGKVDL</sequence>
<keyword evidence="2" id="KW-1185">Reference proteome</keyword>
<dbReference type="AlphaFoldDB" id="A0A402AKP8"/>
<evidence type="ECO:0000313" key="1">
    <source>
        <dbReference type="EMBL" id="GCE19629.1"/>
    </source>
</evidence>
<gene>
    <name evidence="1" type="ORF">KDK_34290</name>
</gene>
<protein>
    <submittedName>
        <fullName evidence="1">Uncharacterized protein</fullName>
    </submittedName>
</protein>
<organism evidence="1 2">
    <name type="scientific">Dictyobacter kobayashii</name>
    <dbReference type="NCBI Taxonomy" id="2014872"/>
    <lineage>
        <taxon>Bacteria</taxon>
        <taxon>Bacillati</taxon>
        <taxon>Chloroflexota</taxon>
        <taxon>Ktedonobacteria</taxon>
        <taxon>Ktedonobacterales</taxon>
        <taxon>Dictyobacteraceae</taxon>
        <taxon>Dictyobacter</taxon>
    </lineage>
</organism>